<keyword evidence="2" id="KW-0285">Flavoprotein</keyword>
<dbReference type="InterPro" id="IPR050415">
    <property type="entry name" value="MRET"/>
</dbReference>
<dbReference type="InterPro" id="IPR017938">
    <property type="entry name" value="Riboflavin_synthase-like_b-brl"/>
</dbReference>
<keyword evidence="6" id="KW-0560">Oxidoreductase</keyword>
<dbReference type="Pfam" id="PF00111">
    <property type="entry name" value="Fer2"/>
    <property type="match status" value="1"/>
</dbReference>
<keyword evidence="13" id="KW-1185">Reference proteome</keyword>
<protein>
    <submittedName>
        <fullName evidence="12">2Fe-2S iron-sulfur cluster-binding protein</fullName>
    </submittedName>
</protein>
<gene>
    <name evidence="12" type="ORF">ACFYU5_05760</name>
</gene>
<dbReference type="InterPro" id="IPR006058">
    <property type="entry name" value="2Fe2S_fd_BS"/>
</dbReference>
<dbReference type="RefSeq" id="WP_387390407.1">
    <property type="nucleotide sequence ID" value="NZ_JBIAMT010000001.1"/>
</dbReference>
<dbReference type="Gene3D" id="3.40.50.80">
    <property type="entry name" value="Nucleotide-binding domain of ferredoxin-NADP reductase (FNR) module"/>
    <property type="match status" value="1"/>
</dbReference>
<dbReference type="InterPro" id="IPR001041">
    <property type="entry name" value="2Fe-2S_ferredoxin-type"/>
</dbReference>
<keyword evidence="3" id="KW-0001">2Fe-2S</keyword>
<dbReference type="EMBL" id="JBIAMT010000001">
    <property type="protein sequence ID" value="MFF0495890.1"/>
    <property type="molecule type" value="Genomic_DNA"/>
</dbReference>
<evidence type="ECO:0000259" key="11">
    <source>
        <dbReference type="PROSITE" id="PS51384"/>
    </source>
</evidence>
<sequence length="386" mass="40938">MDTAIERDVREPRTSHEDAGPRDSATGGETVDGVVAAAGSTADPVVVEIVRVVRETADAVSLELAPQPEHAQRFGYRPGQFLTLRIPSELTGSVSRCYSLSSAPHEDGPLKVTVKRTAQGYASNWLCDNAVAGESLQVLPPAGLFTPASLDTDLLLFAGGSGITPVLSILKSALAQGSGHCTLVYANRDESSVIFAAELAELAAAHPDRLQVLHWLESVQGLPSVPQLSALVRHWADRETFVCGPGPFMDAVGAAMAAHGADRRRVHMEKFVSLTGNPFEAAAPVSDPADPADPADSAHVEVELDGENHRLAWPRRQVLLDTLLAAGLEAPYSCREGACSACVCRVVSGEVSMRRNEVLEEEDLAEGYVLACQAVPVTDDVSISYS</sequence>
<name>A0ABW6NXR9_9NOCA</name>
<feature type="domain" description="2Fe-2S ferredoxin-type" evidence="10">
    <location>
        <begin position="298"/>
        <end position="386"/>
    </location>
</feature>
<dbReference type="InterPro" id="IPR012675">
    <property type="entry name" value="Beta-grasp_dom_sf"/>
</dbReference>
<evidence type="ECO:0000256" key="4">
    <source>
        <dbReference type="ARBA" id="ARBA00022723"/>
    </source>
</evidence>
<dbReference type="InterPro" id="IPR039261">
    <property type="entry name" value="FNR_nucleotide-bd"/>
</dbReference>
<evidence type="ECO:0000256" key="6">
    <source>
        <dbReference type="ARBA" id="ARBA00023002"/>
    </source>
</evidence>
<dbReference type="PANTHER" id="PTHR47354">
    <property type="entry name" value="NADH OXIDOREDUCTASE HCR"/>
    <property type="match status" value="1"/>
</dbReference>
<evidence type="ECO:0000256" key="5">
    <source>
        <dbReference type="ARBA" id="ARBA00022827"/>
    </source>
</evidence>
<dbReference type="InterPro" id="IPR001433">
    <property type="entry name" value="OxRdtase_FAD/NAD-bd"/>
</dbReference>
<dbReference type="InterPro" id="IPR017927">
    <property type="entry name" value="FAD-bd_FR_type"/>
</dbReference>
<dbReference type="InterPro" id="IPR001709">
    <property type="entry name" value="Flavoprot_Pyr_Nucl_cyt_Rdtase"/>
</dbReference>
<evidence type="ECO:0000313" key="13">
    <source>
        <dbReference type="Proteomes" id="UP001601442"/>
    </source>
</evidence>
<dbReference type="PANTHER" id="PTHR47354:SF8">
    <property type="entry name" value="1,2-PHENYLACETYL-COA EPOXIDASE, SUBUNIT E"/>
    <property type="match status" value="1"/>
</dbReference>
<dbReference type="Pfam" id="PF00970">
    <property type="entry name" value="FAD_binding_6"/>
    <property type="match status" value="1"/>
</dbReference>
<dbReference type="PROSITE" id="PS00197">
    <property type="entry name" value="2FE2S_FER_1"/>
    <property type="match status" value="1"/>
</dbReference>
<dbReference type="PROSITE" id="PS51085">
    <property type="entry name" value="2FE2S_FER_2"/>
    <property type="match status" value="1"/>
</dbReference>
<dbReference type="PRINTS" id="PR00409">
    <property type="entry name" value="PHDIOXRDTASE"/>
</dbReference>
<dbReference type="CDD" id="cd00207">
    <property type="entry name" value="fer2"/>
    <property type="match status" value="1"/>
</dbReference>
<feature type="compositionally biased region" description="Basic and acidic residues" evidence="9">
    <location>
        <begin position="1"/>
        <end position="21"/>
    </location>
</feature>
<feature type="domain" description="FAD-binding FR-type" evidence="11">
    <location>
        <begin position="42"/>
        <end position="148"/>
    </location>
</feature>
<comment type="cofactor">
    <cofactor evidence="1">
        <name>FAD</name>
        <dbReference type="ChEBI" id="CHEBI:57692"/>
    </cofactor>
</comment>
<dbReference type="Gene3D" id="3.10.20.30">
    <property type="match status" value="1"/>
</dbReference>
<keyword evidence="8" id="KW-0411">Iron-sulfur</keyword>
<keyword evidence="5" id="KW-0274">FAD</keyword>
<dbReference type="InterPro" id="IPR008333">
    <property type="entry name" value="Cbr1-like_FAD-bd_dom"/>
</dbReference>
<evidence type="ECO:0000256" key="3">
    <source>
        <dbReference type="ARBA" id="ARBA00022714"/>
    </source>
</evidence>
<evidence type="ECO:0000256" key="1">
    <source>
        <dbReference type="ARBA" id="ARBA00001974"/>
    </source>
</evidence>
<dbReference type="PRINTS" id="PR00371">
    <property type="entry name" value="FPNCR"/>
</dbReference>
<keyword evidence="7" id="KW-0408">Iron</keyword>
<dbReference type="PROSITE" id="PS51384">
    <property type="entry name" value="FAD_FR"/>
    <property type="match status" value="1"/>
</dbReference>
<organism evidence="12 13">
    <name type="scientific">Nocardia aobensis</name>
    <dbReference type="NCBI Taxonomy" id="257277"/>
    <lineage>
        <taxon>Bacteria</taxon>
        <taxon>Bacillati</taxon>
        <taxon>Actinomycetota</taxon>
        <taxon>Actinomycetes</taxon>
        <taxon>Mycobacteriales</taxon>
        <taxon>Nocardiaceae</taxon>
        <taxon>Nocardia</taxon>
    </lineage>
</organism>
<evidence type="ECO:0000256" key="2">
    <source>
        <dbReference type="ARBA" id="ARBA00022630"/>
    </source>
</evidence>
<evidence type="ECO:0000313" key="12">
    <source>
        <dbReference type="EMBL" id="MFF0495890.1"/>
    </source>
</evidence>
<evidence type="ECO:0000256" key="8">
    <source>
        <dbReference type="ARBA" id="ARBA00023014"/>
    </source>
</evidence>
<feature type="region of interest" description="Disordered" evidence="9">
    <location>
        <begin position="1"/>
        <end position="29"/>
    </location>
</feature>
<dbReference type="Proteomes" id="UP001601442">
    <property type="component" value="Unassembled WGS sequence"/>
</dbReference>
<dbReference type="SUPFAM" id="SSF54292">
    <property type="entry name" value="2Fe-2S ferredoxin-like"/>
    <property type="match status" value="1"/>
</dbReference>
<evidence type="ECO:0000259" key="10">
    <source>
        <dbReference type="PROSITE" id="PS51085"/>
    </source>
</evidence>
<accession>A0ABW6NXR9</accession>
<dbReference type="CDD" id="cd06214">
    <property type="entry name" value="PA_degradation_oxidoreductase_like"/>
    <property type="match status" value="1"/>
</dbReference>
<dbReference type="Pfam" id="PF00175">
    <property type="entry name" value="NAD_binding_1"/>
    <property type="match status" value="1"/>
</dbReference>
<dbReference type="SUPFAM" id="SSF52343">
    <property type="entry name" value="Ferredoxin reductase-like, C-terminal NADP-linked domain"/>
    <property type="match status" value="1"/>
</dbReference>
<proteinExistence type="predicted"/>
<dbReference type="InterPro" id="IPR036010">
    <property type="entry name" value="2Fe-2S_ferredoxin-like_sf"/>
</dbReference>
<dbReference type="SUPFAM" id="SSF63380">
    <property type="entry name" value="Riboflavin synthase domain-like"/>
    <property type="match status" value="1"/>
</dbReference>
<evidence type="ECO:0000256" key="7">
    <source>
        <dbReference type="ARBA" id="ARBA00023004"/>
    </source>
</evidence>
<comment type="caution">
    <text evidence="12">The sequence shown here is derived from an EMBL/GenBank/DDBJ whole genome shotgun (WGS) entry which is preliminary data.</text>
</comment>
<evidence type="ECO:0000256" key="9">
    <source>
        <dbReference type="SAM" id="MobiDB-lite"/>
    </source>
</evidence>
<dbReference type="Gene3D" id="2.40.30.10">
    <property type="entry name" value="Translation factors"/>
    <property type="match status" value="1"/>
</dbReference>
<keyword evidence="4" id="KW-0479">Metal-binding</keyword>
<reference evidence="12 13" key="1">
    <citation type="submission" date="2024-10" db="EMBL/GenBank/DDBJ databases">
        <title>The Natural Products Discovery Center: Release of the First 8490 Sequenced Strains for Exploring Actinobacteria Biosynthetic Diversity.</title>
        <authorList>
            <person name="Kalkreuter E."/>
            <person name="Kautsar S.A."/>
            <person name="Yang D."/>
            <person name="Bader C.D."/>
            <person name="Teijaro C.N."/>
            <person name="Fluegel L."/>
            <person name="Davis C.M."/>
            <person name="Simpson J.R."/>
            <person name="Lauterbach L."/>
            <person name="Steele A.D."/>
            <person name="Gui C."/>
            <person name="Meng S."/>
            <person name="Li G."/>
            <person name="Viehrig K."/>
            <person name="Ye F."/>
            <person name="Su P."/>
            <person name="Kiefer A.F."/>
            <person name="Nichols A."/>
            <person name="Cepeda A.J."/>
            <person name="Yan W."/>
            <person name="Fan B."/>
            <person name="Jiang Y."/>
            <person name="Adhikari A."/>
            <person name="Zheng C.-J."/>
            <person name="Schuster L."/>
            <person name="Cowan T.M."/>
            <person name="Smanski M.J."/>
            <person name="Chevrette M.G."/>
            <person name="De Carvalho L.P.S."/>
            <person name="Shen B."/>
        </authorList>
    </citation>
    <scope>NUCLEOTIDE SEQUENCE [LARGE SCALE GENOMIC DNA]</scope>
    <source>
        <strain evidence="12 13">NPDC004119</strain>
    </source>
</reference>